<dbReference type="RefSeq" id="WP_120456369.1">
    <property type="nucleotide sequence ID" value="NZ_CP104759.1"/>
</dbReference>
<dbReference type="Pfam" id="PF02627">
    <property type="entry name" value="CMD"/>
    <property type="match status" value="1"/>
</dbReference>
<keyword evidence="2" id="KW-0614">Plasmid</keyword>
<sequence>MNKTRDRDTLTQVSPKLAEITQDLLFGDIWQRGILTPRERSLITLACLAALGREKQLPWHIRFAGENGISRSEMSEAFTHLAFYAGWPAAVTALHHLSKDELPEEESPCR</sequence>
<dbReference type="KEGG" id="kpie:N5580_19430"/>
<dbReference type="Gene3D" id="1.20.1290.10">
    <property type="entry name" value="AhpD-like"/>
    <property type="match status" value="1"/>
</dbReference>
<dbReference type="Proteomes" id="UP001211544">
    <property type="component" value="Plasmid pGABEKP28_1"/>
</dbReference>
<dbReference type="InterPro" id="IPR052512">
    <property type="entry name" value="4CMD/NDH-1_regulator"/>
</dbReference>
<feature type="domain" description="Carboxymuconolactone decarboxylase-like" evidence="1">
    <location>
        <begin position="15"/>
        <end position="95"/>
    </location>
</feature>
<dbReference type="GeneID" id="78234866"/>
<geneLocation type="plasmid" evidence="2 3">
    <name>pGABEKP28_1</name>
</geneLocation>
<dbReference type="InterPro" id="IPR003779">
    <property type="entry name" value="CMD-like"/>
</dbReference>
<evidence type="ECO:0000313" key="2">
    <source>
        <dbReference type="EMBL" id="WBG93249.1"/>
    </source>
</evidence>
<dbReference type="EMBL" id="CP104759">
    <property type="protein sequence ID" value="WBG93249.1"/>
    <property type="molecule type" value="Genomic_DNA"/>
</dbReference>
<organism evidence="2 3">
    <name type="scientific">Pantoea piersonii</name>
    <dbReference type="NCBI Taxonomy" id="2364647"/>
    <lineage>
        <taxon>Bacteria</taxon>
        <taxon>Pseudomonadati</taxon>
        <taxon>Pseudomonadota</taxon>
        <taxon>Gammaproteobacteria</taxon>
        <taxon>Enterobacterales</taxon>
        <taxon>Erwiniaceae</taxon>
        <taxon>Pantoea</taxon>
    </lineage>
</organism>
<reference evidence="2 3" key="1">
    <citation type="journal article" date="2022" name="J Glob Antimicrob Resist">
        <title>First complete genome of a multidrug resistant strain of the novel human pathogen Kalamiella piersonii (GABEKP28) identified in human saliva.</title>
        <authorList>
            <person name="McDonagh F."/>
            <person name="Singh N.K."/>
            <person name="Venkateswaran K."/>
            <person name="Lonappan A.M."/>
            <person name="Hallahan B."/>
            <person name="Tuohy A."/>
            <person name="Burke L."/>
            <person name="Kovarova A."/>
            <person name="Miliotis G."/>
        </authorList>
    </citation>
    <scope>NUCLEOTIDE SEQUENCE [LARGE SCALE GENOMIC DNA]</scope>
    <source>
        <strain evidence="2 3">GABEKP28</strain>
    </source>
</reference>
<gene>
    <name evidence="2" type="ORF">N5580_19430</name>
</gene>
<protein>
    <submittedName>
        <fullName evidence="2">Carboxymuconolactone decarboxylase family protein</fullName>
    </submittedName>
</protein>
<keyword evidence="3" id="KW-1185">Reference proteome</keyword>
<dbReference type="SUPFAM" id="SSF69118">
    <property type="entry name" value="AhpD-like"/>
    <property type="match status" value="1"/>
</dbReference>
<proteinExistence type="predicted"/>
<evidence type="ECO:0000313" key="3">
    <source>
        <dbReference type="Proteomes" id="UP001211544"/>
    </source>
</evidence>
<name>A0AAJ5QP86_9GAMM</name>
<accession>A0AAJ5QP86</accession>
<dbReference type="AlphaFoldDB" id="A0AAJ5QP86"/>
<dbReference type="PANTHER" id="PTHR33570:SF9">
    <property type="entry name" value="BLL4600 PROTEIN"/>
    <property type="match status" value="1"/>
</dbReference>
<dbReference type="GO" id="GO:0051920">
    <property type="term" value="F:peroxiredoxin activity"/>
    <property type="evidence" value="ECO:0007669"/>
    <property type="project" value="InterPro"/>
</dbReference>
<evidence type="ECO:0000259" key="1">
    <source>
        <dbReference type="Pfam" id="PF02627"/>
    </source>
</evidence>
<dbReference type="PANTHER" id="PTHR33570">
    <property type="entry name" value="4-CARBOXYMUCONOLACTONE DECARBOXYLASE FAMILY PROTEIN"/>
    <property type="match status" value="1"/>
</dbReference>
<dbReference type="InterPro" id="IPR029032">
    <property type="entry name" value="AhpD-like"/>
</dbReference>